<dbReference type="EMBL" id="CAJNAU010000001">
    <property type="protein sequence ID" value="CAE6690944.1"/>
    <property type="molecule type" value="Genomic_DNA"/>
</dbReference>
<feature type="transmembrane region" description="Helical" evidence="6">
    <location>
        <begin position="82"/>
        <end position="102"/>
    </location>
</feature>
<dbReference type="SUPFAM" id="SSF103473">
    <property type="entry name" value="MFS general substrate transporter"/>
    <property type="match status" value="1"/>
</dbReference>
<accession>A0A1I7BZX7</accession>
<evidence type="ECO:0000313" key="11">
    <source>
        <dbReference type="Proteomes" id="UP000674425"/>
    </source>
</evidence>
<reference evidence="9 10" key="1">
    <citation type="submission" date="2016-10" db="EMBL/GenBank/DDBJ databases">
        <authorList>
            <person name="de Groot N.N."/>
        </authorList>
    </citation>
    <scope>NUCLEOTIDE SEQUENCE [LARGE SCALE GENOMIC DNA]</scope>
    <source>
        <strain evidence="9 10">LMG 27731</strain>
    </source>
</reference>
<dbReference type="EMBL" id="FPBH01000005">
    <property type="protein sequence ID" value="SFT92714.1"/>
    <property type="molecule type" value="Genomic_DNA"/>
</dbReference>
<feature type="domain" description="Major facilitator superfamily (MFS) profile" evidence="7">
    <location>
        <begin position="17"/>
        <end position="426"/>
    </location>
</feature>
<dbReference type="InterPro" id="IPR011701">
    <property type="entry name" value="MFS"/>
</dbReference>
<feature type="transmembrane region" description="Helical" evidence="6">
    <location>
        <begin position="313"/>
        <end position="331"/>
    </location>
</feature>
<evidence type="ECO:0000256" key="2">
    <source>
        <dbReference type="ARBA" id="ARBA00022475"/>
    </source>
</evidence>
<dbReference type="InterPro" id="IPR000849">
    <property type="entry name" value="Sugar_P_transporter"/>
</dbReference>
<keyword evidence="3 6" id="KW-0812">Transmembrane</keyword>
<keyword evidence="5 6" id="KW-0472">Membrane</keyword>
<keyword evidence="11" id="KW-1185">Reference proteome</keyword>
<protein>
    <submittedName>
        <fullName evidence="9">D-galactonate transporter</fullName>
    </submittedName>
</protein>
<sequence>MNQALQQAPRSKVRWLVAGLMWSAIAINYIDRTVLSAAAPHLQAEFHLSAMEMGIVMSAFFWSYALLQLPAGMLADRFGQKIVLGASVFWWSLATAVTGLATGFKSLVLLRVMLGIGEAGAYPSNAGIASRWFPRKERATVAGIFDSGSKLGGAVALPLIAWLLATFDWKVTFAITGVLGLIWCVVWVFVFRDSPADHKRVNAAELAHIRDGEAVSRGDSTGAAADVPWHRLFAHRNIWAMCIGFFMINYNSYFFITWLPTYLVKERGMSLMEMGFMASLPLVLSMIVEVFAGWASDRVYASGKLSLTATRKLFLVVGLVMASSIGLAAFATSPLVAVALLCVAKSGTTVAASQVWALPGDVAPGNMVSRVAGIQNTVSNMGGVVGPIVTGAIVGATGSFIPALLFSSGLIVIAILNYLFLLGKVEPIQFNQVPVEARNRDERNVDVSA</sequence>
<feature type="transmembrane region" description="Helical" evidence="6">
    <location>
        <begin position="238"/>
        <end position="259"/>
    </location>
</feature>
<dbReference type="GO" id="GO:0005886">
    <property type="term" value="C:plasma membrane"/>
    <property type="evidence" value="ECO:0007669"/>
    <property type="project" value="UniProtKB-SubCell"/>
</dbReference>
<organism evidence="9 10">
    <name type="scientific">Paraburkholderia aspalathi</name>
    <dbReference type="NCBI Taxonomy" id="1324617"/>
    <lineage>
        <taxon>Bacteria</taxon>
        <taxon>Pseudomonadati</taxon>
        <taxon>Pseudomonadota</taxon>
        <taxon>Betaproteobacteria</taxon>
        <taxon>Burkholderiales</taxon>
        <taxon>Burkholderiaceae</taxon>
        <taxon>Paraburkholderia</taxon>
    </lineage>
</organism>
<evidence type="ECO:0000256" key="3">
    <source>
        <dbReference type="ARBA" id="ARBA00022692"/>
    </source>
</evidence>
<dbReference type="InterPro" id="IPR050382">
    <property type="entry name" value="MFS_Na/Anion_cotransporter"/>
</dbReference>
<evidence type="ECO:0000313" key="9">
    <source>
        <dbReference type="EMBL" id="SFT92714.1"/>
    </source>
</evidence>
<evidence type="ECO:0000256" key="6">
    <source>
        <dbReference type="SAM" id="Phobius"/>
    </source>
</evidence>
<dbReference type="AlphaFoldDB" id="A0A1I7BZX7"/>
<gene>
    <name evidence="8" type="primary">dgoT_1</name>
    <name evidence="8" type="ORF">R69658_00036</name>
    <name evidence="9" type="ORF">SAMN05192563_1005306</name>
</gene>
<evidence type="ECO:0000313" key="8">
    <source>
        <dbReference type="EMBL" id="CAE6690944.1"/>
    </source>
</evidence>
<dbReference type="Proteomes" id="UP000674425">
    <property type="component" value="Unassembled WGS sequence"/>
</dbReference>
<dbReference type="Gene3D" id="1.20.1250.20">
    <property type="entry name" value="MFS general substrate transporter like domains"/>
    <property type="match status" value="2"/>
</dbReference>
<evidence type="ECO:0000256" key="4">
    <source>
        <dbReference type="ARBA" id="ARBA00022989"/>
    </source>
</evidence>
<dbReference type="InterPro" id="IPR036259">
    <property type="entry name" value="MFS_trans_sf"/>
</dbReference>
<dbReference type="Proteomes" id="UP000198844">
    <property type="component" value="Unassembled WGS sequence"/>
</dbReference>
<dbReference type="InterPro" id="IPR020846">
    <property type="entry name" value="MFS_dom"/>
</dbReference>
<dbReference type="PANTHER" id="PTHR11662:SF399">
    <property type="entry name" value="FI19708P1-RELATED"/>
    <property type="match status" value="1"/>
</dbReference>
<dbReference type="PIRSF" id="PIRSF002808">
    <property type="entry name" value="Hexose_phosphate_transp"/>
    <property type="match status" value="1"/>
</dbReference>
<dbReference type="Pfam" id="PF07690">
    <property type="entry name" value="MFS_1"/>
    <property type="match status" value="1"/>
</dbReference>
<keyword evidence="2" id="KW-1003">Cell membrane</keyword>
<feature type="transmembrane region" description="Helical" evidence="6">
    <location>
        <begin position="171"/>
        <end position="191"/>
    </location>
</feature>
<evidence type="ECO:0000259" key="7">
    <source>
        <dbReference type="PROSITE" id="PS50850"/>
    </source>
</evidence>
<name>A0A1I7BZX7_9BURK</name>
<evidence type="ECO:0000256" key="1">
    <source>
        <dbReference type="ARBA" id="ARBA00004651"/>
    </source>
</evidence>
<reference evidence="8 11" key="2">
    <citation type="submission" date="2021-02" db="EMBL/GenBank/DDBJ databases">
        <authorList>
            <person name="Vanwijnsberghe S."/>
        </authorList>
    </citation>
    <scope>NUCLEOTIDE SEQUENCE [LARGE SCALE GENOMIC DNA]</scope>
    <source>
        <strain evidence="8 11">R-69658</strain>
    </source>
</reference>
<proteinExistence type="predicted"/>
<comment type="subcellular location">
    <subcellularLocation>
        <location evidence="1">Cell membrane</location>
        <topology evidence="1">Multi-pass membrane protein</topology>
    </subcellularLocation>
</comment>
<dbReference type="PROSITE" id="PS50850">
    <property type="entry name" value="MFS"/>
    <property type="match status" value="1"/>
</dbReference>
<dbReference type="CDD" id="cd17319">
    <property type="entry name" value="MFS_ExuT_GudP_like"/>
    <property type="match status" value="1"/>
</dbReference>
<evidence type="ECO:0000313" key="10">
    <source>
        <dbReference type="Proteomes" id="UP000198844"/>
    </source>
</evidence>
<dbReference type="GO" id="GO:0022857">
    <property type="term" value="F:transmembrane transporter activity"/>
    <property type="evidence" value="ECO:0007669"/>
    <property type="project" value="InterPro"/>
</dbReference>
<dbReference type="PANTHER" id="PTHR11662">
    <property type="entry name" value="SOLUTE CARRIER FAMILY 17"/>
    <property type="match status" value="1"/>
</dbReference>
<feature type="transmembrane region" description="Helical" evidence="6">
    <location>
        <begin position="50"/>
        <end position="70"/>
    </location>
</feature>
<feature type="transmembrane region" description="Helical" evidence="6">
    <location>
        <begin position="12"/>
        <end position="30"/>
    </location>
</feature>
<evidence type="ECO:0000256" key="5">
    <source>
        <dbReference type="ARBA" id="ARBA00023136"/>
    </source>
</evidence>
<keyword evidence="4 6" id="KW-1133">Transmembrane helix</keyword>
<feature type="transmembrane region" description="Helical" evidence="6">
    <location>
        <begin position="271"/>
        <end position="292"/>
    </location>
</feature>
<feature type="transmembrane region" description="Helical" evidence="6">
    <location>
        <begin position="400"/>
        <end position="421"/>
    </location>
</feature>